<protein>
    <submittedName>
        <fullName evidence="3">Uncharacterized protein</fullName>
    </submittedName>
</protein>
<reference evidence="3 4" key="1">
    <citation type="submission" date="2018-10" db="EMBL/GenBank/DDBJ databases">
        <title>Genome Sequence of Cohnella sp.</title>
        <authorList>
            <person name="Srinivasan S."/>
            <person name="Kim M.K."/>
        </authorList>
    </citation>
    <scope>NUCLEOTIDE SEQUENCE [LARGE SCALE GENOMIC DNA]</scope>
    <source>
        <strain evidence="3 4">18JY8-7</strain>
    </source>
</reference>
<dbReference type="Proteomes" id="UP000269097">
    <property type="component" value="Chromosome"/>
</dbReference>
<name>A0A3G3JT80_9BACL</name>
<accession>A0A3G3JT80</accession>
<dbReference type="AlphaFoldDB" id="A0A3G3JT80"/>
<keyword evidence="4" id="KW-1185">Reference proteome</keyword>
<evidence type="ECO:0000256" key="2">
    <source>
        <dbReference type="SAM" id="SignalP"/>
    </source>
</evidence>
<dbReference type="KEGG" id="coh:EAV92_01805"/>
<gene>
    <name evidence="3" type="ORF">EAV92_01805</name>
</gene>
<feature type="region of interest" description="Disordered" evidence="1">
    <location>
        <begin position="132"/>
        <end position="151"/>
    </location>
</feature>
<feature type="compositionally biased region" description="Basic and acidic residues" evidence="1">
    <location>
        <begin position="218"/>
        <end position="238"/>
    </location>
</feature>
<evidence type="ECO:0000313" key="3">
    <source>
        <dbReference type="EMBL" id="AYQ71428.1"/>
    </source>
</evidence>
<feature type="compositionally biased region" description="Acidic residues" evidence="1">
    <location>
        <begin position="207"/>
        <end position="217"/>
    </location>
</feature>
<sequence>MKKSFIRKSVFGLTAAVMFFHSSAFIHAAESSSQPAAVITPAVTGQNSVTLDAKQTELKNLIEEILRLGAEASSTNVSEDAASDDEDAKASKGWHAIFKIILVLYTHDAEPAVTGDDQPAKTEDAAKPVKFEPAAEVSQTTAQPAATTPAVEASVEKAPAVKAPAAAQVEISIKQNKNKVMIKAKVKEDKKSKNNAAYKAKKKNDGNDDEDENDDDDDHGHDDKDHEKDHDHGDHGHDEDEGDDD</sequence>
<proteinExistence type="predicted"/>
<feature type="signal peptide" evidence="2">
    <location>
        <begin position="1"/>
        <end position="28"/>
    </location>
</feature>
<evidence type="ECO:0000256" key="1">
    <source>
        <dbReference type="SAM" id="MobiDB-lite"/>
    </source>
</evidence>
<keyword evidence="2" id="KW-0732">Signal</keyword>
<feature type="region of interest" description="Disordered" evidence="1">
    <location>
        <begin position="184"/>
        <end position="245"/>
    </location>
</feature>
<organism evidence="3 4">
    <name type="scientific">Cohnella candidum</name>
    <dbReference type="NCBI Taxonomy" id="2674991"/>
    <lineage>
        <taxon>Bacteria</taxon>
        <taxon>Bacillati</taxon>
        <taxon>Bacillota</taxon>
        <taxon>Bacilli</taxon>
        <taxon>Bacillales</taxon>
        <taxon>Paenibacillaceae</taxon>
        <taxon>Cohnella</taxon>
    </lineage>
</organism>
<feature type="chain" id="PRO_5018181758" evidence="2">
    <location>
        <begin position="29"/>
        <end position="245"/>
    </location>
</feature>
<evidence type="ECO:0000313" key="4">
    <source>
        <dbReference type="Proteomes" id="UP000269097"/>
    </source>
</evidence>
<dbReference type="EMBL" id="CP033433">
    <property type="protein sequence ID" value="AYQ71428.1"/>
    <property type="molecule type" value="Genomic_DNA"/>
</dbReference>
<feature type="compositionally biased region" description="Low complexity" evidence="1">
    <location>
        <begin position="139"/>
        <end position="151"/>
    </location>
</feature>